<comment type="caution">
    <text evidence="7">The sequence shown here is derived from an EMBL/GenBank/DDBJ whole genome shotgun (WGS) entry which is preliminary data.</text>
</comment>
<dbReference type="InterPro" id="IPR002109">
    <property type="entry name" value="Glutaredoxin"/>
</dbReference>
<dbReference type="InterPro" id="IPR011767">
    <property type="entry name" value="GLR_AS"/>
</dbReference>
<evidence type="ECO:0000313" key="6">
    <source>
        <dbReference type="EMBL" id="KAA0165221.1"/>
    </source>
</evidence>
<evidence type="ECO:0000256" key="1">
    <source>
        <dbReference type="ARBA" id="ARBA00022448"/>
    </source>
</evidence>
<keyword evidence="3" id="KW-1015">Disulfide bond</keyword>
<evidence type="ECO:0000256" key="4">
    <source>
        <dbReference type="ARBA" id="ARBA00023284"/>
    </source>
</evidence>
<dbReference type="NCBIfam" id="TIGR02180">
    <property type="entry name" value="GRX_euk"/>
    <property type="match status" value="1"/>
</dbReference>
<dbReference type="OrthoDB" id="44061at2759"/>
<proteinExistence type="predicted"/>
<dbReference type="CDD" id="cd03419">
    <property type="entry name" value="GRX_GRXh_1_2_like"/>
    <property type="match status" value="1"/>
</dbReference>
<dbReference type="PRINTS" id="PR00160">
    <property type="entry name" value="GLUTAREDOXIN"/>
</dbReference>
<evidence type="ECO:0000313" key="8">
    <source>
        <dbReference type="Proteomes" id="UP000322899"/>
    </source>
</evidence>
<dbReference type="InterPro" id="IPR011899">
    <property type="entry name" value="Glutaredoxin_euk/vir"/>
</dbReference>
<dbReference type="SUPFAM" id="SSF52833">
    <property type="entry name" value="Thioredoxin-like"/>
    <property type="match status" value="1"/>
</dbReference>
<dbReference type="InterPro" id="IPR014025">
    <property type="entry name" value="Glutaredoxin_subgr"/>
</dbReference>
<dbReference type="Gene3D" id="3.40.30.10">
    <property type="entry name" value="Glutaredoxin"/>
    <property type="match status" value="1"/>
</dbReference>
<keyword evidence="1" id="KW-0813">Transport</keyword>
<dbReference type="FunFam" id="3.40.30.10:FF:000093">
    <property type="entry name" value="Glutaredoxin 2"/>
    <property type="match status" value="1"/>
</dbReference>
<organism evidence="7 8">
    <name type="scientific">Cafeteria roenbergensis</name>
    <name type="common">Marine flagellate</name>
    <dbReference type="NCBI Taxonomy" id="33653"/>
    <lineage>
        <taxon>Eukaryota</taxon>
        <taxon>Sar</taxon>
        <taxon>Stramenopiles</taxon>
        <taxon>Bigyra</taxon>
        <taxon>Opalozoa</taxon>
        <taxon>Bicosoecida</taxon>
        <taxon>Cafeteriaceae</taxon>
        <taxon>Cafeteria</taxon>
    </lineage>
</organism>
<dbReference type="PROSITE" id="PS00195">
    <property type="entry name" value="GLUTAREDOXIN_1"/>
    <property type="match status" value="1"/>
</dbReference>
<evidence type="ECO:0000256" key="2">
    <source>
        <dbReference type="ARBA" id="ARBA00022982"/>
    </source>
</evidence>
<keyword evidence="2" id="KW-0249">Electron transport</keyword>
<dbReference type="GO" id="GO:0005737">
    <property type="term" value="C:cytoplasm"/>
    <property type="evidence" value="ECO:0007669"/>
    <property type="project" value="TreeGrafter"/>
</dbReference>
<accession>A0A5A8DZS8</accession>
<dbReference type="EMBL" id="VLTL01000048">
    <property type="protein sequence ID" value="KAA0165221.1"/>
    <property type="molecule type" value="Genomic_DNA"/>
</dbReference>
<sequence length="113" mass="12017">MAAGSSSSKAFVEKEIADNKVVVFSKVYCPFCVKAKRVLDAFKSSGLDYKVIELDQRRDGSQIQSALAAVTGQRTVPNVFVNGKSIGGGDETAYLHSSGKLRELLVECGAISA</sequence>
<dbReference type="PANTHER" id="PTHR45694:SF18">
    <property type="entry name" value="GLUTAREDOXIN-1-RELATED"/>
    <property type="match status" value="1"/>
</dbReference>
<evidence type="ECO:0000313" key="7">
    <source>
        <dbReference type="EMBL" id="KAA0170638.1"/>
    </source>
</evidence>
<dbReference type="PROSITE" id="PS51354">
    <property type="entry name" value="GLUTAREDOXIN_2"/>
    <property type="match status" value="1"/>
</dbReference>
<protein>
    <recommendedName>
        <fullName evidence="5">Glutaredoxin domain-containing protein</fullName>
    </recommendedName>
</protein>
<evidence type="ECO:0000256" key="3">
    <source>
        <dbReference type="ARBA" id="ARBA00023157"/>
    </source>
</evidence>
<evidence type="ECO:0000313" key="9">
    <source>
        <dbReference type="Proteomes" id="UP000324907"/>
    </source>
</evidence>
<name>A0A5A8DZS8_CAFRO</name>
<dbReference type="Pfam" id="PF00462">
    <property type="entry name" value="Glutaredoxin"/>
    <property type="match status" value="1"/>
</dbReference>
<keyword evidence="4" id="KW-0676">Redox-active center</keyword>
<dbReference type="GO" id="GO:0015038">
    <property type="term" value="F:glutathione disulfide oxidoreductase activity"/>
    <property type="evidence" value="ECO:0007669"/>
    <property type="project" value="TreeGrafter"/>
</dbReference>
<dbReference type="AlphaFoldDB" id="A0A5A8DZS8"/>
<dbReference type="PANTHER" id="PTHR45694">
    <property type="entry name" value="GLUTAREDOXIN 2"/>
    <property type="match status" value="1"/>
</dbReference>
<dbReference type="InterPro" id="IPR036249">
    <property type="entry name" value="Thioredoxin-like_sf"/>
</dbReference>
<dbReference type="GO" id="GO:0034599">
    <property type="term" value="P:cellular response to oxidative stress"/>
    <property type="evidence" value="ECO:0007669"/>
    <property type="project" value="TreeGrafter"/>
</dbReference>
<feature type="domain" description="Glutaredoxin" evidence="5">
    <location>
        <begin position="21"/>
        <end position="86"/>
    </location>
</feature>
<gene>
    <name evidence="7" type="ORF">FNF27_06526</name>
    <name evidence="6" type="ORF">FNF28_03502</name>
</gene>
<reference evidence="8 9" key="1">
    <citation type="submission" date="2019-07" db="EMBL/GenBank/DDBJ databases">
        <title>Genomes of Cafeteria roenbergensis.</title>
        <authorList>
            <person name="Fischer M.G."/>
            <person name="Hackl T."/>
            <person name="Roman M."/>
        </authorList>
    </citation>
    <scope>NUCLEOTIDE SEQUENCE [LARGE SCALE GENOMIC DNA]</scope>
    <source>
        <strain evidence="7 8">E4-10P</strain>
        <strain evidence="6 9">RCC970-E3</strain>
    </source>
</reference>
<evidence type="ECO:0000259" key="5">
    <source>
        <dbReference type="Pfam" id="PF00462"/>
    </source>
</evidence>
<dbReference type="EMBL" id="VLTO01000059">
    <property type="protein sequence ID" value="KAA0170638.1"/>
    <property type="molecule type" value="Genomic_DNA"/>
</dbReference>
<dbReference type="Proteomes" id="UP000324907">
    <property type="component" value="Unassembled WGS sequence"/>
</dbReference>
<dbReference type="Proteomes" id="UP000322899">
    <property type="component" value="Unassembled WGS sequence"/>
</dbReference>